<evidence type="ECO:0000313" key="3">
    <source>
        <dbReference type="EMBL" id="MDW5598156.1"/>
    </source>
</evidence>
<feature type="transmembrane region" description="Helical" evidence="1">
    <location>
        <begin position="589"/>
        <end position="614"/>
    </location>
</feature>
<keyword evidence="1" id="KW-1133">Transmembrane helix</keyword>
<dbReference type="Proteomes" id="UP001284601">
    <property type="component" value="Unassembled WGS sequence"/>
</dbReference>
<feature type="transmembrane region" description="Helical" evidence="1">
    <location>
        <begin position="284"/>
        <end position="305"/>
    </location>
</feature>
<comment type="caution">
    <text evidence="3">The sequence shown here is derived from an EMBL/GenBank/DDBJ whole genome shotgun (WGS) entry which is preliminary data.</text>
</comment>
<feature type="transmembrane region" description="Helical" evidence="1">
    <location>
        <begin position="340"/>
        <end position="358"/>
    </location>
</feature>
<evidence type="ECO:0000256" key="1">
    <source>
        <dbReference type="SAM" id="Phobius"/>
    </source>
</evidence>
<gene>
    <name evidence="3" type="ORF">R7226_27615</name>
</gene>
<keyword evidence="1" id="KW-0812">Transmembrane</keyword>
<feature type="transmembrane region" description="Helical" evidence="1">
    <location>
        <begin position="90"/>
        <end position="114"/>
    </location>
</feature>
<reference evidence="4" key="1">
    <citation type="submission" date="2023-07" db="EMBL/GenBank/DDBJ databases">
        <title>Conexibacter stalactiti sp. nov., isolated from stalactites in a lava cave and emended description of the genus Conexibacter.</title>
        <authorList>
            <person name="Lee S.D."/>
        </authorList>
    </citation>
    <scope>NUCLEOTIDE SEQUENCE [LARGE SCALE GENOMIC DNA]</scope>
    <source>
        <strain evidence="4">KCTC 39840</strain>
    </source>
</reference>
<feature type="non-terminal residue" evidence="3">
    <location>
        <position position="639"/>
    </location>
</feature>
<evidence type="ECO:0008006" key="5">
    <source>
        <dbReference type="Google" id="ProtNLM"/>
    </source>
</evidence>
<feature type="transmembrane region" description="Helical" evidence="1">
    <location>
        <begin position="167"/>
        <end position="191"/>
    </location>
</feature>
<dbReference type="RefSeq" id="WP_318600623.1">
    <property type="nucleotide sequence ID" value="NZ_JAWSTH010000122.1"/>
</dbReference>
<feature type="transmembrane region" description="Helical" evidence="1">
    <location>
        <begin position="211"/>
        <end position="230"/>
    </location>
</feature>
<dbReference type="EMBL" id="JAWSTH010000122">
    <property type="protein sequence ID" value="MDW5598156.1"/>
    <property type="molecule type" value="Genomic_DNA"/>
</dbReference>
<keyword evidence="4" id="KW-1185">Reference proteome</keyword>
<keyword evidence="1" id="KW-0472">Membrane</keyword>
<feature type="transmembrane region" description="Helical" evidence="1">
    <location>
        <begin position="406"/>
        <end position="425"/>
    </location>
</feature>
<name>A0ABU4HXV7_9ACTN</name>
<keyword evidence="2" id="KW-0732">Signal</keyword>
<accession>A0ABU4HXV7</accession>
<protein>
    <recommendedName>
        <fullName evidence="5">ABC transporter permease</fullName>
    </recommendedName>
</protein>
<feature type="signal peptide" evidence="2">
    <location>
        <begin position="1"/>
        <end position="32"/>
    </location>
</feature>
<feature type="transmembrane region" description="Helical" evidence="1">
    <location>
        <begin position="251"/>
        <end position="272"/>
    </location>
</feature>
<evidence type="ECO:0000313" key="4">
    <source>
        <dbReference type="Proteomes" id="UP001284601"/>
    </source>
</evidence>
<sequence length="639" mass="65977">MSSRRWSPEVSMSRLLALVTLLLAAFPAVAQAAPAEAAPAGGATAGQIAIGAGVATVWTLILLVLGLGHRAGRTTLLLRLSAPAARLTRLPGWAGLPLLVAGLGLLLAGVGFVWDVALHISAGRDEGPFANPSHYMIFLGLLVMLASGWLAVVLPTADEGPASGIRVVEGWTVPAGGVAMLLSGSAAMLAFPLDDVWHRIFGQDVTLWGPTHLVLITGGLLVFASALVLAREGRTVTAAAQRSAGRVPGAVPKLLGASAAAVVLTGMTIAYQQEFGYGVPQFRLMFHPVLIALTASLALVAVRLACGAGAALLAAVGSIVLSGLLTVIVGPIFGTLTHHFPLYLAEAALVELAALALLRAGRSPYPFAALSALLIGTVGVVAEWGWSHAWMPLSWPGHLVGPAMVRAVPVALAGAVIAVFVTRCLTRDAAVRARWSWLPATAGVAVALAVLGSLLPTHAPDGARVQLALTPQGDGTAHVTATFTPRDVAEHADWVQGLSWQHGEGVVTEQLERVSEGVYRTTVPLQIAGNAKALIRLQRGTTTASVGVRLPADPAIPVGAIPARRLVERPLVHDPVLLQRERKPDTPRWLWAVGSSTVLLLVVGLFATLGWALLRAARLPADDGAAPARAGAAPGEVAA</sequence>
<feature type="transmembrane region" description="Helical" evidence="1">
    <location>
        <begin position="48"/>
        <end position="69"/>
    </location>
</feature>
<organism evidence="3 4">
    <name type="scientific">Conexibacter stalactiti</name>
    <dbReference type="NCBI Taxonomy" id="1940611"/>
    <lineage>
        <taxon>Bacteria</taxon>
        <taxon>Bacillati</taxon>
        <taxon>Actinomycetota</taxon>
        <taxon>Thermoleophilia</taxon>
        <taxon>Solirubrobacterales</taxon>
        <taxon>Conexibacteraceae</taxon>
        <taxon>Conexibacter</taxon>
    </lineage>
</organism>
<feature type="transmembrane region" description="Helical" evidence="1">
    <location>
        <begin position="312"/>
        <end position="334"/>
    </location>
</feature>
<feature type="chain" id="PRO_5047534113" description="ABC transporter permease" evidence="2">
    <location>
        <begin position="33"/>
        <end position="639"/>
    </location>
</feature>
<proteinExistence type="predicted"/>
<feature type="transmembrane region" description="Helical" evidence="1">
    <location>
        <begin position="365"/>
        <end position="386"/>
    </location>
</feature>
<evidence type="ECO:0000256" key="2">
    <source>
        <dbReference type="SAM" id="SignalP"/>
    </source>
</evidence>
<feature type="transmembrane region" description="Helical" evidence="1">
    <location>
        <begin position="134"/>
        <end position="155"/>
    </location>
</feature>